<dbReference type="OrthoDB" id="6088965at2"/>
<gene>
    <name evidence="1" type="ORF">BN1049_02676</name>
</gene>
<dbReference type="NCBIfam" id="NF041512">
    <property type="entry name" value="PA2817_fam"/>
    <property type="match status" value="1"/>
</dbReference>
<dbReference type="RefSeq" id="WP_044500668.1">
    <property type="nucleotide sequence ID" value="NZ_LK391969.1"/>
</dbReference>
<proteinExistence type="predicted"/>
<organism evidence="1">
    <name type="scientific">Pseudomonas saudimassiliensis</name>
    <dbReference type="NCBI Taxonomy" id="1461581"/>
    <lineage>
        <taxon>Bacteria</taxon>
        <taxon>Pseudomonadati</taxon>
        <taxon>Pseudomonadota</taxon>
        <taxon>Gammaproteobacteria</taxon>
        <taxon>Pseudomonadales</taxon>
        <taxon>Pseudomonadaceae</taxon>
        <taxon>Pseudomonas</taxon>
    </lineage>
</organism>
<dbReference type="InterPro" id="IPR048156">
    <property type="entry name" value="PA2817-like"/>
</dbReference>
<dbReference type="EMBL" id="LM997413">
    <property type="protein sequence ID" value="CEA06292.1"/>
    <property type="molecule type" value="Genomic_DNA"/>
</dbReference>
<dbReference type="AlphaFoldDB" id="A0A078MLH7"/>
<name>A0A078MLH7_9PSED</name>
<reference evidence="1" key="1">
    <citation type="submission" date="2014-07" db="EMBL/GenBank/DDBJ databases">
        <authorList>
            <person name="Urmite Genomes Urmite Genomes"/>
        </authorList>
    </citation>
    <scope>NUCLEOTIDE SEQUENCE</scope>
    <source>
        <strain evidence="1">12M76_air</strain>
    </source>
</reference>
<protein>
    <submittedName>
        <fullName evidence="1">Dehydrogenase</fullName>
    </submittedName>
</protein>
<dbReference type="EMBL" id="LK391969">
    <property type="protein sequence ID" value="CEF27717.1"/>
    <property type="molecule type" value="Genomic_DNA"/>
</dbReference>
<sequence>MNTNLPYHRYHLALLMSLYDTLRAQSVLMAQVPEESNVLFLERFEELVTQLQAGEQDALYAGQEIISQIITRYPQVAHMIPRDLLWYFGGDCLHFMPDEEIALYQLLDEHQAQAEARGEEFDWEQARLLLMSEQLRNS</sequence>
<accession>A0A078MLH7</accession>
<dbReference type="PATRIC" id="fig|1461581.3.peg.2635"/>
<evidence type="ECO:0000313" key="1">
    <source>
        <dbReference type="EMBL" id="CEA06292.1"/>
    </source>
</evidence>